<dbReference type="Proteomes" id="UP000256601">
    <property type="component" value="Unassembled WGS sequence"/>
</dbReference>
<feature type="compositionally biased region" description="Polar residues" evidence="1">
    <location>
        <begin position="441"/>
        <end position="450"/>
    </location>
</feature>
<dbReference type="InterPro" id="IPR036869">
    <property type="entry name" value="J_dom_sf"/>
</dbReference>
<dbReference type="Proteomes" id="UP000182444">
    <property type="component" value="Chromosome 1A"/>
</dbReference>
<name>A0A1D8N5M9_YARLL</name>
<evidence type="ECO:0000256" key="1">
    <source>
        <dbReference type="SAM" id="MobiDB-lite"/>
    </source>
</evidence>
<evidence type="ECO:0000313" key="4">
    <source>
        <dbReference type="Proteomes" id="UP000182444"/>
    </source>
</evidence>
<reference evidence="2 4" key="1">
    <citation type="journal article" date="2016" name="PLoS ONE">
        <title>Sequence Assembly of Yarrowia lipolytica Strain W29/CLIB89 Shows Transposable Element Diversity.</title>
        <authorList>
            <person name="Magnan C."/>
            <person name="Yu J."/>
            <person name="Chang I."/>
            <person name="Jahn E."/>
            <person name="Kanomata Y."/>
            <person name="Wu J."/>
            <person name="Zeller M."/>
            <person name="Oakes M."/>
            <person name="Baldi P."/>
            <person name="Sandmeyer S."/>
        </authorList>
    </citation>
    <scope>NUCLEOTIDE SEQUENCE [LARGE SCALE GENOMIC DNA]</scope>
    <source>
        <strain evidence="2">CLIB89</strain>
        <strain evidence="4">CLIB89(W29)</strain>
    </source>
</reference>
<dbReference type="VEuPathDB" id="FungiDB:YALI1_A21696g"/>
<feature type="compositionally biased region" description="Polar residues" evidence="1">
    <location>
        <begin position="423"/>
        <end position="434"/>
    </location>
</feature>
<dbReference type="VEuPathDB" id="FungiDB:YALI0_A20658g"/>
<protein>
    <submittedName>
        <fullName evidence="2">Uncharacterized protein</fullName>
    </submittedName>
</protein>
<sequence>MSLVNLKLHQLLETSPYSTQEQIDQAFLNKTLYSLHHLESLSAVSYAYQILRDPQTRELYNNTGDSVLPSLKEGTEHPVTFVESCFAAFQESEFVGQVPIFQLLLECREAHFQSKLWPFKKSKKEDKSFPLDAALVTEVLKQFFPVSSHQQILLDSQLNGTTKDIQKQVEWFTQLLMVDLDGDSEEIKTDKTWHKCRKAGMPSFGFSEKFVANIQTKLDDVLQNKRAFTADLMRATGFSLAYEAEYYRRHWLRAFFYYVGEKSESTMAIKRGLNRIERCASYWKRAKISEADEVNMVYTWAFYTSFKHTFDYASQIVNTVLKSFNKIKSSPTLHVQLSYRMWEIGAHMYQAAGIADFGVTNPVIANVVTKTAYIEYFFANRALPSDLKPFDYNFFTSEFDGRFVIDTILKAGKMEARSAGNFGRNQNTQSSSGINFGEDQSPANTKTTNDFSDDPPPFEENNKGAGFSFGFKGCKD</sequence>
<evidence type="ECO:0000313" key="5">
    <source>
        <dbReference type="Proteomes" id="UP000256601"/>
    </source>
</evidence>
<accession>A0A1D8N5M9</accession>
<dbReference type="KEGG" id="yli:2905807"/>
<organism evidence="2 4">
    <name type="scientific">Yarrowia lipolytica</name>
    <name type="common">Candida lipolytica</name>
    <dbReference type="NCBI Taxonomy" id="4952"/>
    <lineage>
        <taxon>Eukaryota</taxon>
        <taxon>Fungi</taxon>
        <taxon>Dikarya</taxon>
        <taxon>Ascomycota</taxon>
        <taxon>Saccharomycotina</taxon>
        <taxon>Dipodascomycetes</taxon>
        <taxon>Dipodascales</taxon>
        <taxon>Dipodascales incertae sedis</taxon>
        <taxon>Yarrowia</taxon>
    </lineage>
</organism>
<dbReference type="OrthoDB" id="4081193at2759"/>
<proteinExistence type="predicted"/>
<reference evidence="3 5" key="2">
    <citation type="submission" date="2018-07" db="EMBL/GenBank/DDBJ databases">
        <title>Draft Genome Assemblies for Five Robust Yarrowia lipolytica Strains Exhibiting High Lipid Production and Pentose Sugar Utilization and Sugar Alcohol Secretion from Undetoxified Lignocellulosic Biomass Hydrolysates.</title>
        <authorList>
            <consortium name="DOE Joint Genome Institute"/>
            <person name="Walker C."/>
            <person name="Ryu S."/>
            <person name="Na H."/>
            <person name="Zane M."/>
            <person name="LaButti K."/>
            <person name="Lipzen A."/>
            <person name="Haridas S."/>
            <person name="Barry K."/>
            <person name="Grigoriev I.V."/>
            <person name="Quarterman J."/>
            <person name="Slininger P."/>
            <person name="Dien B."/>
            <person name="Trinh C.T."/>
        </authorList>
    </citation>
    <scope>NUCLEOTIDE SEQUENCE [LARGE SCALE GENOMIC DNA]</scope>
    <source>
        <strain evidence="3 5">YB392</strain>
    </source>
</reference>
<dbReference type="AlphaFoldDB" id="A0A1D8N5M9"/>
<dbReference type="EMBL" id="KZ859087">
    <property type="protein sequence ID" value="RDW23400.1"/>
    <property type="molecule type" value="Genomic_DNA"/>
</dbReference>
<gene>
    <name evidence="3" type="ORF">B0I71DRAFT_135995</name>
    <name evidence="2" type="ORF">YALI1_A21696g</name>
</gene>
<feature type="region of interest" description="Disordered" evidence="1">
    <location>
        <begin position="419"/>
        <end position="476"/>
    </location>
</feature>
<evidence type="ECO:0000313" key="2">
    <source>
        <dbReference type="EMBL" id="AOW00940.1"/>
    </source>
</evidence>
<evidence type="ECO:0000313" key="3">
    <source>
        <dbReference type="EMBL" id="RDW23400.1"/>
    </source>
</evidence>
<dbReference type="EMBL" id="CP017553">
    <property type="protein sequence ID" value="AOW00940.1"/>
    <property type="molecule type" value="Genomic_DNA"/>
</dbReference>
<dbReference type="SUPFAM" id="SSF46565">
    <property type="entry name" value="Chaperone J-domain"/>
    <property type="match status" value="1"/>
</dbReference>